<reference evidence="10 11" key="1">
    <citation type="submission" date="2024-01" db="EMBL/GenBank/DDBJ databases">
        <authorList>
            <person name="Waweru B."/>
        </authorList>
    </citation>
    <scope>NUCLEOTIDE SEQUENCE [LARGE SCALE GENOMIC DNA]</scope>
</reference>
<feature type="domain" description="PGG" evidence="9">
    <location>
        <begin position="412"/>
        <end position="526"/>
    </location>
</feature>
<evidence type="ECO:0000256" key="1">
    <source>
        <dbReference type="ARBA" id="ARBA00004141"/>
    </source>
</evidence>
<feature type="transmembrane region" description="Helical" evidence="8">
    <location>
        <begin position="526"/>
        <end position="548"/>
    </location>
</feature>
<organism evidence="10 11">
    <name type="scientific">Dovyalis caffra</name>
    <dbReference type="NCBI Taxonomy" id="77055"/>
    <lineage>
        <taxon>Eukaryota</taxon>
        <taxon>Viridiplantae</taxon>
        <taxon>Streptophyta</taxon>
        <taxon>Embryophyta</taxon>
        <taxon>Tracheophyta</taxon>
        <taxon>Spermatophyta</taxon>
        <taxon>Magnoliopsida</taxon>
        <taxon>eudicotyledons</taxon>
        <taxon>Gunneridae</taxon>
        <taxon>Pentapetalae</taxon>
        <taxon>rosids</taxon>
        <taxon>fabids</taxon>
        <taxon>Malpighiales</taxon>
        <taxon>Salicaceae</taxon>
        <taxon>Flacourtieae</taxon>
        <taxon>Dovyalis</taxon>
    </lineage>
</organism>
<dbReference type="InterPro" id="IPR002110">
    <property type="entry name" value="Ankyrin_rpt"/>
</dbReference>
<evidence type="ECO:0000313" key="11">
    <source>
        <dbReference type="Proteomes" id="UP001314170"/>
    </source>
</evidence>
<evidence type="ECO:0000256" key="5">
    <source>
        <dbReference type="ARBA" id="ARBA00023043"/>
    </source>
</evidence>
<evidence type="ECO:0000256" key="4">
    <source>
        <dbReference type="ARBA" id="ARBA00022989"/>
    </source>
</evidence>
<dbReference type="GO" id="GO:0005886">
    <property type="term" value="C:plasma membrane"/>
    <property type="evidence" value="ECO:0007669"/>
    <property type="project" value="TreeGrafter"/>
</dbReference>
<feature type="transmembrane region" description="Helical" evidence="8">
    <location>
        <begin position="499"/>
        <end position="520"/>
    </location>
</feature>
<dbReference type="Gene3D" id="1.25.40.20">
    <property type="entry name" value="Ankyrin repeat-containing domain"/>
    <property type="match status" value="1"/>
</dbReference>
<name>A0AAV1SI39_9ROSI</name>
<evidence type="ECO:0000256" key="2">
    <source>
        <dbReference type="ARBA" id="ARBA00022692"/>
    </source>
</evidence>
<keyword evidence="5 7" id="KW-0040">ANK repeat</keyword>
<dbReference type="SUPFAM" id="SSF48403">
    <property type="entry name" value="Ankyrin repeat"/>
    <property type="match status" value="1"/>
</dbReference>
<feature type="transmembrane region" description="Helical" evidence="8">
    <location>
        <begin position="418"/>
        <end position="438"/>
    </location>
</feature>
<evidence type="ECO:0000313" key="10">
    <source>
        <dbReference type="EMBL" id="CAK7349928.1"/>
    </source>
</evidence>
<evidence type="ECO:0000256" key="7">
    <source>
        <dbReference type="PROSITE-ProRule" id="PRU00023"/>
    </source>
</evidence>
<evidence type="ECO:0000256" key="8">
    <source>
        <dbReference type="SAM" id="Phobius"/>
    </source>
</evidence>
<dbReference type="AlphaFoldDB" id="A0AAV1SI39"/>
<accession>A0AAV1SI39</accession>
<keyword evidence="4 8" id="KW-1133">Transmembrane helix</keyword>
<dbReference type="Pfam" id="PF12796">
    <property type="entry name" value="Ank_2"/>
    <property type="match status" value="3"/>
</dbReference>
<dbReference type="PROSITE" id="PS50297">
    <property type="entry name" value="ANK_REP_REGION"/>
    <property type="match status" value="2"/>
</dbReference>
<dbReference type="PROSITE" id="PS50088">
    <property type="entry name" value="ANK_REPEAT"/>
    <property type="match status" value="3"/>
</dbReference>
<gene>
    <name evidence="10" type="ORF">DCAF_LOCUS22651</name>
</gene>
<dbReference type="PANTHER" id="PTHR24186:SF36">
    <property type="entry name" value="SERINE_THREONINE-PROTEIN PHOSPHATASE 6 REGULATORY ANKYRIN REPEAT SUBUNIT A-LIKE"/>
    <property type="match status" value="1"/>
</dbReference>
<comment type="caution">
    <text evidence="10">The sequence shown here is derived from an EMBL/GenBank/DDBJ whole genome shotgun (WGS) entry which is preliminary data.</text>
</comment>
<comment type="subcellular location">
    <subcellularLocation>
        <location evidence="1">Membrane</location>
        <topology evidence="1">Multi-pass membrane protein</topology>
    </subcellularLocation>
</comment>
<feature type="repeat" description="ANK" evidence="7">
    <location>
        <begin position="69"/>
        <end position="101"/>
    </location>
</feature>
<feature type="repeat" description="ANK" evidence="7">
    <location>
        <begin position="184"/>
        <end position="216"/>
    </location>
</feature>
<evidence type="ECO:0000259" key="9">
    <source>
        <dbReference type="Pfam" id="PF13962"/>
    </source>
</evidence>
<dbReference type="EMBL" id="CAWUPB010001178">
    <property type="protein sequence ID" value="CAK7349928.1"/>
    <property type="molecule type" value="Genomic_DNA"/>
</dbReference>
<evidence type="ECO:0000256" key="6">
    <source>
        <dbReference type="ARBA" id="ARBA00023136"/>
    </source>
</evidence>
<feature type="repeat" description="ANK" evidence="7">
    <location>
        <begin position="218"/>
        <end position="245"/>
    </location>
</feature>
<dbReference type="PANTHER" id="PTHR24186">
    <property type="entry name" value="PROTEIN PHOSPHATASE 1 REGULATORY SUBUNIT"/>
    <property type="match status" value="1"/>
</dbReference>
<dbReference type="SMART" id="SM00248">
    <property type="entry name" value="ANK"/>
    <property type="match status" value="7"/>
</dbReference>
<sequence length="549" mass="60423">MVGSLRAAAEGNIDPFENYQTCLNQLMTPNQNSILHVYLESQSKEPEFTDFVDLILEMRPELLLQVNVEGETPLHFAARYGHANVVKVLIDRGKALPIDPESGLTEAQKMMRMTNVEKDTVLHVAARNSRSNVVEILTKEDPEFSYSANDYGETPLYIAASVGSPMVTEQILINCSSVDYGGPLGRTALHAAAIAGDYETTRKILEKERNLTKATDQNGWSPLHYAAYFERNYDVLKLLLEYDASAAYIVDIDKRTALHIAALRGNEEAMKEIVSCCPACCEIVDNRGWNALHFAVASKSTDVYGKALKIPELGRLENKKDDKGNTPLHLIAALGLKQEGWKSFGLLFYDERMRCGLNKQSLSVEDIIQGNLGEIQQKEILDSIEDVGSGPFGRIVVEEDKRVMPEYKDVSLDKIREAHLVVAALIATVTFAAAFTLPGGYKNEQGPNQGTAILTKKAAFIAFVISDAIAMVLSLSAVFTHFCLALLRADDETEVKILKVIELGAVLTEIAMVGMVMAFITGTYAVLATSFGLAITTCFIGLSFFFFCF</sequence>
<dbReference type="Pfam" id="PF13962">
    <property type="entry name" value="PGG"/>
    <property type="match status" value="1"/>
</dbReference>
<keyword evidence="6 8" id="KW-0472">Membrane</keyword>
<dbReference type="InterPro" id="IPR036770">
    <property type="entry name" value="Ankyrin_rpt-contain_sf"/>
</dbReference>
<keyword evidence="11" id="KW-1185">Reference proteome</keyword>
<dbReference type="Proteomes" id="UP001314170">
    <property type="component" value="Unassembled WGS sequence"/>
</dbReference>
<proteinExistence type="predicted"/>
<evidence type="ECO:0000256" key="3">
    <source>
        <dbReference type="ARBA" id="ARBA00022737"/>
    </source>
</evidence>
<dbReference type="InterPro" id="IPR026961">
    <property type="entry name" value="PGG_dom"/>
</dbReference>
<keyword evidence="3" id="KW-0677">Repeat</keyword>
<keyword evidence="2 8" id="KW-0812">Transmembrane</keyword>
<feature type="transmembrane region" description="Helical" evidence="8">
    <location>
        <begin position="458"/>
        <end position="487"/>
    </location>
</feature>
<protein>
    <recommendedName>
        <fullName evidence="9">PGG domain-containing protein</fullName>
    </recommendedName>
</protein>